<protein>
    <submittedName>
        <fullName evidence="2">Uncharacterized protein</fullName>
    </submittedName>
</protein>
<evidence type="ECO:0000256" key="1">
    <source>
        <dbReference type="SAM" id="MobiDB-lite"/>
    </source>
</evidence>
<feature type="compositionally biased region" description="Polar residues" evidence="1">
    <location>
        <begin position="1"/>
        <end position="14"/>
    </location>
</feature>
<proteinExistence type="predicted"/>
<evidence type="ECO:0000313" key="2">
    <source>
        <dbReference type="EMBL" id="JAH59205.1"/>
    </source>
</evidence>
<sequence>MVNCHPSWSTSTAISAREPVSPGTSQPR</sequence>
<reference evidence="2" key="1">
    <citation type="submission" date="2014-11" db="EMBL/GenBank/DDBJ databases">
        <authorList>
            <person name="Amaro Gonzalez C."/>
        </authorList>
    </citation>
    <scope>NUCLEOTIDE SEQUENCE</scope>
</reference>
<dbReference type="EMBL" id="GBXM01049372">
    <property type="protein sequence ID" value="JAH59205.1"/>
    <property type="molecule type" value="Transcribed_RNA"/>
</dbReference>
<name>A0A0E9U1X4_ANGAN</name>
<reference evidence="2" key="2">
    <citation type="journal article" date="2015" name="Fish Shellfish Immunol.">
        <title>Early steps in the European eel (Anguilla anguilla)-Vibrio vulnificus interaction in the gills: Role of the RtxA13 toxin.</title>
        <authorList>
            <person name="Callol A."/>
            <person name="Pajuelo D."/>
            <person name="Ebbesson L."/>
            <person name="Teles M."/>
            <person name="MacKenzie S."/>
            <person name="Amaro C."/>
        </authorList>
    </citation>
    <scope>NUCLEOTIDE SEQUENCE</scope>
</reference>
<accession>A0A0E9U1X4</accession>
<dbReference type="AlphaFoldDB" id="A0A0E9U1X4"/>
<feature type="region of interest" description="Disordered" evidence="1">
    <location>
        <begin position="1"/>
        <end position="28"/>
    </location>
</feature>
<organism evidence="2">
    <name type="scientific">Anguilla anguilla</name>
    <name type="common">European freshwater eel</name>
    <name type="synonym">Muraena anguilla</name>
    <dbReference type="NCBI Taxonomy" id="7936"/>
    <lineage>
        <taxon>Eukaryota</taxon>
        <taxon>Metazoa</taxon>
        <taxon>Chordata</taxon>
        <taxon>Craniata</taxon>
        <taxon>Vertebrata</taxon>
        <taxon>Euteleostomi</taxon>
        <taxon>Actinopterygii</taxon>
        <taxon>Neopterygii</taxon>
        <taxon>Teleostei</taxon>
        <taxon>Anguilliformes</taxon>
        <taxon>Anguillidae</taxon>
        <taxon>Anguilla</taxon>
    </lineage>
</organism>